<keyword evidence="2" id="KW-0812">Transmembrane</keyword>
<evidence type="ECO:0000256" key="1">
    <source>
        <dbReference type="ARBA" id="ARBA00004141"/>
    </source>
</evidence>
<dbReference type="Pfam" id="PF00324">
    <property type="entry name" value="AA_permease"/>
    <property type="match status" value="1"/>
</dbReference>
<comment type="caution">
    <text evidence="6">The sequence shown here is derived from an EMBL/GenBank/DDBJ whole genome shotgun (WGS) entry which is preliminary data.</text>
</comment>
<dbReference type="InterPro" id="IPR004841">
    <property type="entry name" value="AA-permease/SLC12A_dom"/>
</dbReference>
<organism evidence="6 7">
    <name type="scientific">Culex pipiens pipiens</name>
    <name type="common">Northern house mosquito</name>
    <dbReference type="NCBI Taxonomy" id="38569"/>
    <lineage>
        <taxon>Eukaryota</taxon>
        <taxon>Metazoa</taxon>
        <taxon>Ecdysozoa</taxon>
        <taxon>Arthropoda</taxon>
        <taxon>Hexapoda</taxon>
        <taxon>Insecta</taxon>
        <taxon>Pterygota</taxon>
        <taxon>Neoptera</taxon>
        <taxon>Endopterygota</taxon>
        <taxon>Diptera</taxon>
        <taxon>Nematocera</taxon>
        <taxon>Culicoidea</taxon>
        <taxon>Culicidae</taxon>
        <taxon>Culicinae</taxon>
        <taxon>Culicini</taxon>
        <taxon>Culex</taxon>
        <taxon>Culex</taxon>
    </lineage>
</organism>
<dbReference type="EMBL" id="JBEHCU010006597">
    <property type="protein sequence ID" value="KAL1396746.1"/>
    <property type="molecule type" value="Genomic_DNA"/>
</dbReference>
<evidence type="ECO:0000313" key="6">
    <source>
        <dbReference type="EMBL" id="KAL1396746.1"/>
    </source>
</evidence>
<evidence type="ECO:0000259" key="5">
    <source>
        <dbReference type="Pfam" id="PF00324"/>
    </source>
</evidence>
<keyword evidence="4" id="KW-0472">Membrane</keyword>
<protein>
    <recommendedName>
        <fullName evidence="5">Amino acid permease/ SLC12A domain-containing protein</fullName>
    </recommendedName>
</protein>
<name>A0ABD1DAQ1_CULPP</name>
<evidence type="ECO:0000256" key="4">
    <source>
        <dbReference type="ARBA" id="ARBA00023136"/>
    </source>
</evidence>
<dbReference type="AlphaFoldDB" id="A0ABD1DAQ1"/>
<comment type="subcellular location">
    <subcellularLocation>
        <location evidence="1">Membrane</location>
        <topology evidence="1">Multi-pass membrane protein</topology>
    </subcellularLocation>
</comment>
<evidence type="ECO:0000313" key="7">
    <source>
        <dbReference type="Proteomes" id="UP001562425"/>
    </source>
</evidence>
<evidence type="ECO:0000256" key="2">
    <source>
        <dbReference type="ARBA" id="ARBA00022692"/>
    </source>
</evidence>
<accession>A0ABD1DAQ1</accession>
<feature type="domain" description="Amino acid permease/ SLC12A" evidence="5">
    <location>
        <begin position="37"/>
        <end position="128"/>
    </location>
</feature>
<dbReference type="Proteomes" id="UP001562425">
    <property type="component" value="Unassembled WGS sequence"/>
</dbReference>
<sequence>MYAVVFGLNLFVAYRKSKPNDHLRFRNGFPCLEEASSFSMAIGILAGDITSGDLKNPSKAIPGAISVIILTSISSVGTAIVADITVVNDAIGNVSDLANGSWIYADCAPEKYEYGLHNSFQVMELVSGPIIYAEYAEKGFSAVSRIGKL</sequence>
<gene>
    <name evidence="6" type="ORF">pipiens_010304</name>
</gene>
<reference evidence="6 7" key="1">
    <citation type="submission" date="2024-05" db="EMBL/GenBank/DDBJ databases">
        <title>Culex pipiens pipiens assembly and annotation.</title>
        <authorList>
            <person name="Alout H."/>
            <person name="Durand T."/>
        </authorList>
    </citation>
    <scope>NUCLEOTIDE SEQUENCE [LARGE SCALE GENOMIC DNA]</scope>
    <source>
        <strain evidence="6">HA-2024</strain>
        <tissue evidence="6">Whole body</tissue>
    </source>
</reference>
<keyword evidence="3" id="KW-1133">Transmembrane helix</keyword>
<keyword evidence="7" id="KW-1185">Reference proteome</keyword>
<evidence type="ECO:0000256" key="3">
    <source>
        <dbReference type="ARBA" id="ARBA00022989"/>
    </source>
</evidence>
<proteinExistence type="predicted"/>
<dbReference type="GO" id="GO:0016020">
    <property type="term" value="C:membrane"/>
    <property type="evidence" value="ECO:0007669"/>
    <property type="project" value="UniProtKB-SubCell"/>
</dbReference>